<dbReference type="Pfam" id="PF06133">
    <property type="entry name" value="Com_YlbF"/>
    <property type="match status" value="1"/>
</dbReference>
<name>M5EG67_9FIRM</name>
<evidence type="ECO:0000313" key="3">
    <source>
        <dbReference type="Proteomes" id="UP000012063"/>
    </source>
</evidence>
<dbReference type="RefSeq" id="WP_005489610.1">
    <property type="nucleotide sequence ID" value="NZ_CAUI01000021.1"/>
</dbReference>
<dbReference type="OrthoDB" id="2112280at2"/>
<dbReference type="EMBL" id="CAUI01000021">
    <property type="protein sequence ID" value="CCU80265.1"/>
    <property type="molecule type" value="Genomic_DNA"/>
</dbReference>
<dbReference type="STRING" id="1293054.HSACCH_01980"/>
<accession>M5EG67</accession>
<dbReference type="InParanoid" id="M5EG67"/>
<dbReference type="AlphaFoldDB" id="M5EG67"/>
<dbReference type="SUPFAM" id="SSF158622">
    <property type="entry name" value="YheA/YmcA-like"/>
    <property type="match status" value="1"/>
</dbReference>
<gene>
    <name evidence="2" type="ORF">HSACCH_01980</name>
</gene>
<sequence length="112" mass="13000">MSKVMTKAEKLADAIVESDEFVAMVNAEEKIDSDQDASELVDQIEDLQKKIDKNKESEKLKKKMASLQKTMWQNEKIKSFMQKQQKFNKLMSKVHKRINQKLSPKASENNPK</sequence>
<evidence type="ECO:0000313" key="2">
    <source>
        <dbReference type="EMBL" id="CCU80265.1"/>
    </source>
</evidence>
<dbReference type="Proteomes" id="UP000012063">
    <property type="component" value="Unassembled WGS sequence"/>
</dbReference>
<dbReference type="eggNOG" id="COG3679">
    <property type="taxonomic scope" value="Bacteria"/>
</dbReference>
<dbReference type="Gene3D" id="1.20.1500.10">
    <property type="entry name" value="YheA/YmcA-like"/>
    <property type="match status" value="1"/>
</dbReference>
<protein>
    <submittedName>
        <fullName evidence="2">Uncharacterized protein</fullName>
    </submittedName>
</protein>
<comment type="caution">
    <text evidence="2">The sequence shown here is derived from an EMBL/GenBank/DDBJ whole genome shotgun (WGS) entry which is preliminary data.</text>
</comment>
<proteinExistence type="predicted"/>
<organism evidence="2 3">
    <name type="scientific">Halanaerobium saccharolyticum subsp. saccharolyticum DSM 6643</name>
    <dbReference type="NCBI Taxonomy" id="1293054"/>
    <lineage>
        <taxon>Bacteria</taxon>
        <taxon>Bacillati</taxon>
        <taxon>Bacillota</taxon>
        <taxon>Clostridia</taxon>
        <taxon>Halanaerobiales</taxon>
        <taxon>Halanaerobiaceae</taxon>
        <taxon>Halanaerobium</taxon>
    </lineage>
</organism>
<keyword evidence="1" id="KW-0175">Coiled coil</keyword>
<keyword evidence="3" id="KW-1185">Reference proteome</keyword>
<dbReference type="InterPro" id="IPR023378">
    <property type="entry name" value="YheA/YmcA-like_dom_sf"/>
</dbReference>
<reference evidence="3" key="1">
    <citation type="journal article" date="2013" name="Genome Announc.">
        <title>Genome Sequence of Halanaerobium saccharolyticum subsp. saccharolyticum Strain DSM 6643T, a Halophilic Hydrogen-Producing Bacterium.</title>
        <authorList>
            <person name="Kivisto A."/>
            <person name="Larjo A."/>
            <person name="Ciranna A."/>
            <person name="Santala V."/>
            <person name="Roos C."/>
            <person name="Karp M."/>
        </authorList>
    </citation>
    <scope>NUCLEOTIDE SEQUENCE [LARGE SCALE GENOMIC DNA]</scope>
    <source>
        <strain evidence="3">DSM 6643</strain>
    </source>
</reference>
<dbReference type="InterPro" id="IPR010368">
    <property type="entry name" value="Com_YlbF"/>
</dbReference>
<feature type="coiled-coil region" evidence="1">
    <location>
        <begin position="37"/>
        <end position="70"/>
    </location>
</feature>
<evidence type="ECO:0000256" key="1">
    <source>
        <dbReference type="SAM" id="Coils"/>
    </source>
</evidence>